<evidence type="ECO:0000256" key="9">
    <source>
        <dbReference type="ARBA" id="ARBA00022645"/>
    </source>
</evidence>
<keyword evidence="11" id="KW-0328">Glycosyltransferase</keyword>
<proteinExistence type="inferred from homology"/>
<evidence type="ECO:0000256" key="11">
    <source>
        <dbReference type="ARBA" id="ARBA00022676"/>
    </source>
</evidence>
<dbReference type="InterPro" id="IPR001460">
    <property type="entry name" value="PCN-bd_Tpept"/>
</dbReference>
<keyword evidence="21" id="KW-0511">Multifunctional enzyme</keyword>
<keyword evidence="15" id="KW-0133">Cell shape</keyword>
<dbReference type="SUPFAM" id="SSF53955">
    <property type="entry name" value="Lysozyme-like"/>
    <property type="match status" value="1"/>
</dbReference>
<comment type="pathway">
    <text evidence="2">Cell wall biogenesis; peptidoglycan biosynthesis.</text>
</comment>
<keyword evidence="20" id="KW-0046">Antibiotic resistance</keyword>
<keyword evidence="18 27" id="KW-1133">Transmembrane helix</keyword>
<keyword evidence="8" id="KW-0997">Cell inner membrane</keyword>
<evidence type="ECO:0000256" key="23">
    <source>
        <dbReference type="ARBA" id="ARBA00034000"/>
    </source>
</evidence>
<sequence length="856" mass="93704">MDAVATPPSSPWLARHHRVADAFHRWWGRRWVRWLGWLVALGYAAFLIGWLVFAAGLPSSEKLLAYQPPLPTNIRGYDGQPVQTFARERRVELNYDEYPRMVVQAFVSAEDKTFFTHGGIDYPGLVGAVFDYGTKKVTGGGRARGGSTITQQVAKGLLQDSSYNVSRKAREAILAFRLESTLSKQQILELYLNQIFLGRNAYGVQAAARAYFDKDVGDLTLPEAAYLAVLPKAPSNYDPVRATQKALDRRNYVLREMFNNGYIGETQWREAAATPLGTIPYGSNLKFRDQGGYFMEEVRRDLIKRYGETADKGPNSLYAGGLWVRASMDPKLQDAAAAALREGLARFDGGRGWRDLGKSVDVSGDWKGELDRTPVPTGFPDWRKAVVLSKSGGSAQLGFEDGSTGTINSGNAQQPKKGVGGSAFSYFRPGMVIVVKRITGDDYALRSIPEIGGGFVSEEVRTGRVLAMQGGFDATGSSYNRATQALRQPGSTFKPIVYYTALANGMTPASIIPDSPFCVWQGAGLGNKCFRNFDGRYYGPKTMRWGVEQSRNLMTVRTASQTGMAKITDTARKLGVGDYPNYLSIALGAGDTTVLKLTNAYAILANHGRSVTPTLIDYVQDRNGKVIYRTDNRCQVMGNCDSYNGGFMPRPPSRSKQILDPQAAFQMVHIMTGVIERGTATVLRDLGRPMFGKTGTTSGPTNVWFVGGTPDVIGGVYLGYDQPRSLGGAAQGGRVAAPIFKQFAQVAYKDVPPVPFVAPAGIRMVRIDRNSGRRVFGTFPTQEDPKSAVIWEAFKPETEPRRSVRRYETGSAVQALRPATPARRPAGRASPPVRRPTAPAQARPADDFLQRQGGIY</sequence>
<dbReference type="InterPro" id="IPR001264">
    <property type="entry name" value="Glyco_trans_51"/>
</dbReference>
<feature type="transmembrane region" description="Helical" evidence="27">
    <location>
        <begin position="34"/>
        <end position="57"/>
    </location>
</feature>
<evidence type="ECO:0000256" key="18">
    <source>
        <dbReference type="ARBA" id="ARBA00022989"/>
    </source>
</evidence>
<name>A0ABT3JH46_9SPHN</name>
<feature type="domain" description="Penicillin-binding protein transpeptidase" evidence="28">
    <location>
        <begin position="454"/>
        <end position="743"/>
    </location>
</feature>
<dbReference type="Pfam" id="PF00912">
    <property type="entry name" value="Transgly"/>
    <property type="match status" value="1"/>
</dbReference>
<evidence type="ECO:0000256" key="10">
    <source>
        <dbReference type="ARBA" id="ARBA00022670"/>
    </source>
</evidence>
<evidence type="ECO:0000256" key="26">
    <source>
        <dbReference type="SAM" id="MobiDB-lite"/>
    </source>
</evidence>
<evidence type="ECO:0000256" key="1">
    <source>
        <dbReference type="ARBA" id="ARBA00004249"/>
    </source>
</evidence>
<evidence type="ECO:0000256" key="15">
    <source>
        <dbReference type="ARBA" id="ARBA00022960"/>
    </source>
</evidence>
<evidence type="ECO:0000256" key="4">
    <source>
        <dbReference type="ARBA" id="ARBA00007739"/>
    </source>
</evidence>
<evidence type="ECO:0000256" key="2">
    <source>
        <dbReference type="ARBA" id="ARBA00004752"/>
    </source>
</evidence>
<evidence type="ECO:0000259" key="30">
    <source>
        <dbReference type="Pfam" id="PF17092"/>
    </source>
</evidence>
<dbReference type="Proteomes" id="UP001526246">
    <property type="component" value="Unassembled WGS sequence"/>
</dbReference>
<keyword evidence="13 27" id="KW-0812">Transmembrane</keyword>
<dbReference type="InterPro" id="IPR012338">
    <property type="entry name" value="Beta-lactam/transpept-like"/>
</dbReference>
<dbReference type="SUPFAM" id="SSF56601">
    <property type="entry name" value="beta-lactamase/transpeptidase-like"/>
    <property type="match status" value="1"/>
</dbReference>
<dbReference type="Gene3D" id="3.40.710.10">
    <property type="entry name" value="DD-peptidase/beta-lactamase superfamily"/>
    <property type="match status" value="2"/>
</dbReference>
<comment type="similarity">
    <text evidence="4">In the N-terminal section; belongs to the glycosyltransferase 51 family.</text>
</comment>
<evidence type="ECO:0000256" key="3">
    <source>
        <dbReference type="ARBA" id="ARBA00007090"/>
    </source>
</evidence>
<evidence type="ECO:0000313" key="31">
    <source>
        <dbReference type="EMBL" id="MCW3798274.1"/>
    </source>
</evidence>
<comment type="subcellular location">
    <subcellularLocation>
        <location evidence="1">Cell inner membrane</location>
        <topology evidence="1">Single-pass type II membrane protein</topology>
    </subcellularLocation>
</comment>
<keyword evidence="19 27" id="KW-0472">Membrane</keyword>
<organism evidence="31 32">
    <name type="scientific">Sphingomonas arvum</name>
    <dbReference type="NCBI Taxonomy" id="2992113"/>
    <lineage>
        <taxon>Bacteria</taxon>
        <taxon>Pseudomonadati</taxon>
        <taxon>Pseudomonadota</taxon>
        <taxon>Alphaproteobacteria</taxon>
        <taxon>Sphingomonadales</taxon>
        <taxon>Sphingomonadaceae</taxon>
        <taxon>Sphingomonas</taxon>
    </lineage>
</organism>
<protein>
    <recommendedName>
        <fullName evidence="6">Penicillin-binding protein 1A</fullName>
        <ecNumber evidence="24">2.4.99.28</ecNumber>
        <ecNumber evidence="5">3.4.16.4</ecNumber>
    </recommendedName>
</protein>
<evidence type="ECO:0000256" key="14">
    <source>
        <dbReference type="ARBA" id="ARBA00022801"/>
    </source>
</evidence>
<dbReference type="EC" id="2.4.99.28" evidence="24"/>
<feature type="domain" description="Penicillin-binding protein OB-like" evidence="30">
    <location>
        <begin position="358"/>
        <end position="451"/>
    </location>
</feature>
<keyword evidence="7" id="KW-1003">Cell membrane</keyword>
<dbReference type="NCBIfam" id="TIGR02074">
    <property type="entry name" value="PBP_1a_fam"/>
    <property type="match status" value="1"/>
</dbReference>
<evidence type="ECO:0000256" key="12">
    <source>
        <dbReference type="ARBA" id="ARBA00022679"/>
    </source>
</evidence>
<comment type="catalytic activity">
    <reaction evidence="25">
        <text>[GlcNAc-(1-&gt;4)-Mur2Ac(oyl-L-Ala-gamma-D-Glu-L-Lys-D-Ala-D-Ala)](n)-di-trans,octa-cis-undecaprenyl diphosphate + beta-D-GlcNAc-(1-&gt;4)-Mur2Ac(oyl-L-Ala-gamma-D-Glu-L-Lys-D-Ala-D-Ala)-di-trans,octa-cis-undecaprenyl diphosphate = [GlcNAc-(1-&gt;4)-Mur2Ac(oyl-L-Ala-gamma-D-Glu-L-Lys-D-Ala-D-Ala)](n+1)-di-trans,octa-cis-undecaprenyl diphosphate + di-trans,octa-cis-undecaprenyl diphosphate + H(+)</text>
        <dbReference type="Rhea" id="RHEA:23708"/>
        <dbReference type="Rhea" id="RHEA-COMP:9602"/>
        <dbReference type="Rhea" id="RHEA-COMP:9603"/>
        <dbReference type="ChEBI" id="CHEBI:15378"/>
        <dbReference type="ChEBI" id="CHEBI:58405"/>
        <dbReference type="ChEBI" id="CHEBI:60033"/>
        <dbReference type="ChEBI" id="CHEBI:78435"/>
        <dbReference type="EC" id="2.4.99.28"/>
    </reaction>
</comment>
<reference evidence="31 32" key="1">
    <citation type="submission" date="2022-10" db="EMBL/GenBank/DDBJ databases">
        <title>Sphingomonas sp.</title>
        <authorList>
            <person name="Jin C."/>
        </authorList>
    </citation>
    <scope>NUCLEOTIDE SEQUENCE [LARGE SCALE GENOMIC DNA]</scope>
    <source>
        <strain evidence="31 32">BN140010</strain>
    </source>
</reference>
<dbReference type="InterPro" id="IPR023346">
    <property type="entry name" value="Lysozyme-like_dom_sf"/>
</dbReference>
<evidence type="ECO:0000259" key="29">
    <source>
        <dbReference type="Pfam" id="PF00912"/>
    </source>
</evidence>
<evidence type="ECO:0000313" key="32">
    <source>
        <dbReference type="Proteomes" id="UP001526246"/>
    </source>
</evidence>
<feature type="domain" description="Glycosyl transferase family 51" evidence="29">
    <location>
        <begin position="79"/>
        <end position="257"/>
    </location>
</feature>
<evidence type="ECO:0000256" key="19">
    <source>
        <dbReference type="ARBA" id="ARBA00023136"/>
    </source>
</evidence>
<evidence type="ECO:0000256" key="5">
    <source>
        <dbReference type="ARBA" id="ARBA00012448"/>
    </source>
</evidence>
<evidence type="ECO:0000256" key="27">
    <source>
        <dbReference type="SAM" id="Phobius"/>
    </source>
</evidence>
<dbReference type="EMBL" id="JAPDOB010000002">
    <property type="protein sequence ID" value="MCW3798274.1"/>
    <property type="molecule type" value="Genomic_DNA"/>
</dbReference>
<keyword evidence="9" id="KW-0121">Carboxypeptidase</keyword>
<keyword evidence="16" id="KW-0735">Signal-anchor</keyword>
<dbReference type="Gene3D" id="1.10.3810.10">
    <property type="entry name" value="Biosynthetic peptidoglycan transglycosylase-like"/>
    <property type="match status" value="1"/>
</dbReference>
<dbReference type="PANTHER" id="PTHR32282:SF27">
    <property type="entry name" value="PENICILLIN-BINDING PROTEIN 1A"/>
    <property type="match status" value="1"/>
</dbReference>
<evidence type="ECO:0000256" key="8">
    <source>
        <dbReference type="ARBA" id="ARBA00022519"/>
    </source>
</evidence>
<accession>A0ABT3JH46</accession>
<evidence type="ECO:0000259" key="28">
    <source>
        <dbReference type="Pfam" id="PF00905"/>
    </source>
</evidence>
<evidence type="ECO:0000256" key="22">
    <source>
        <dbReference type="ARBA" id="ARBA00023316"/>
    </source>
</evidence>
<evidence type="ECO:0000256" key="25">
    <source>
        <dbReference type="ARBA" id="ARBA00049902"/>
    </source>
</evidence>
<feature type="compositionally biased region" description="Low complexity" evidence="26">
    <location>
        <begin position="815"/>
        <end position="843"/>
    </location>
</feature>
<keyword evidence="22" id="KW-0961">Cell wall biogenesis/degradation</keyword>
<dbReference type="InterPro" id="IPR036950">
    <property type="entry name" value="PBP_transglycosylase"/>
</dbReference>
<evidence type="ECO:0000256" key="24">
    <source>
        <dbReference type="ARBA" id="ARBA00044770"/>
    </source>
</evidence>
<comment type="catalytic activity">
    <reaction evidence="23">
        <text>Preferential cleavage: (Ac)2-L-Lys-D-Ala-|-D-Ala. Also transpeptidation of peptidyl-alanyl moieties that are N-acyl substituents of D-alanine.</text>
        <dbReference type="EC" id="3.4.16.4"/>
    </reaction>
</comment>
<evidence type="ECO:0000256" key="7">
    <source>
        <dbReference type="ARBA" id="ARBA00022475"/>
    </source>
</evidence>
<dbReference type="Pfam" id="PF00905">
    <property type="entry name" value="Transpeptidase"/>
    <property type="match status" value="1"/>
</dbReference>
<evidence type="ECO:0000256" key="16">
    <source>
        <dbReference type="ARBA" id="ARBA00022968"/>
    </source>
</evidence>
<evidence type="ECO:0000256" key="6">
    <source>
        <dbReference type="ARBA" id="ARBA00018638"/>
    </source>
</evidence>
<feature type="region of interest" description="Disordered" evidence="26">
    <location>
        <begin position="800"/>
        <end position="856"/>
    </location>
</feature>
<gene>
    <name evidence="31" type="ORF">OMW55_10720</name>
</gene>
<dbReference type="RefSeq" id="WP_264883039.1">
    <property type="nucleotide sequence ID" value="NZ_JAPDOB010000002.1"/>
</dbReference>
<dbReference type="PANTHER" id="PTHR32282">
    <property type="entry name" value="BINDING PROTEIN TRANSPEPTIDASE, PUTATIVE-RELATED"/>
    <property type="match status" value="1"/>
</dbReference>
<keyword evidence="17" id="KW-0573">Peptidoglycan synthesis</keyword>
<evidence type="ECO:0000256" key="20">
    <source>
        <dbReference type="ARBA" id="ARBA00023251"/>
    </source>
</evidence>
<dbReference type="Pfam" id="PF17092">
    <property type="entry name" value="PCB_OB"/>
    <property type="match status" value="1"/>
</dbReference>
<evidence type="ECO:0000256" key="17">
    <source>
        <dbReference type="ARBA" id="ARBA00022984"/>
    </source>
</evidence>
<evidence type="ECO:0000256" key="21">
    <source>
        <dbReference type="ARBA" id="ARBA00023268"/>
    </source>
</evidence>
<dbReference type="InterPro" id="IPR031376">
    <property type="entry name" value="PCB_OB"/>
</dbReference>
<comment type="similarity">
    <text evidence="3">In the C-terminal section; belongs to the transpeptidase family.</text>
</comment>
<keyword evidence="10" id="KW-0645">Protease</keyword>
<keyword evidence="14" id="KW-0378">Hydrolase</keyword>
<dbReference type="InterPro" id="IPR050396">
    <property type="entry name" value="Glycosyltr_51/Transpeptidase"/>
</dbReference>
<keyword evidence="32" id="KW-1185">Reference proteome</keyword>
<keyword evidence="12" id="KW-0808">Transferase</keyword>
<dbReference type="EC" id="3.4.16.4" evidence="5"/>
<evidence type="ECO:0000256" key="13">
    <source>
        <dbReference type="ARBA" id="ARBA00022692"/>
    </source>
</evidence>
<comment type="caution">
    <text evidence="31">The sequence shown here is derived from an EMBL/GenBank/DDBJ whole genome shotgun (WGS) entry which is preliminary data.</text>
</comment>